<name>A0ABR2A2Z4_9ROSI</name>
<dbReference type="EMBL" id="JBBPBN010000400">
    <property type="protein sequence ID" value="KAK8487360.1"/>
    <property type="molecule type" value="Genomic_DNA"/>
</dbReference>
<organism evidence="1 2">
    <name type="scientific">Hibiscus sabdariffa</name>
    <name type="common">roselle</name>
    <dbReference type="NCBI Taxonomy" id="183260"/>
    <lineage>
        <taxon>Eukaryota</taxon>
        <taxon>Viridiplantae</taxon>
        <taxon>Streptophyta</taxon>
        <taxon>Embryophyta</taxon>
        <taxon>Tracheophyta</taxon>
        <taxon>Spermatophyta</taxon>
        <taxon>Magnoliopsida</taxon>
        <taxon>eudicotyledons</taxon>
        <taxon>Gunneridae</taxon>
        <taxon>Pentapetalae</taxon>
        <taxon>rosids</taxon>
        <taxon>malvids</taxon>
        <taxon>Malvales</taxon>
        <taxon>Malvaceae</taxon>
        <taxon>Malvoideae</taxon>
        <taxon>Hibiscus</taxon>
    </lineage>
</organism>
<dbReference type="Proteomes" id="UP001396334">
    <property type="component" value="Unassembled WGS sequence"/>
</dbReference>
<evidence type="ECO:0000313" key="1">
    <source>
        <dbReference type="EMBL" id="KAK8487360.1"/>
    </source>
</evidence>
<keyword evidence="2" id="KW-1185">Reference proteome</keyword>
<proteinExistence type="predicted"/>
<reference evidence="1 2" key="1">
    <citation type="journal article" date="2024" name="G3 (Bethesda)">
        <title>Genome assembly of Hibiscus sabdariffa L. provides insights into metabolisms of medicinal natural products.</title>
        <authorList>
            <person name="Kim T."/>
        </authorList>
    </citation>
    <scope>NUCLEOTIDE SEQUENCE [LARGE SCALE GENOMIC DNA]</scope>
    <source>
        <strain evidence="1">TK-2024</strain>
        <tissue evidence="1">Old leaves</tissue>
    </source>
</reference>
<protein>
    <submittedName>
        <fullName evidence="1">Uncharacterized protein</fullName>
    </submittedName>
</protein>
<evidence type="ECO:0000313" key="2">
    <source>
        <dbReference type="Proteomes" id="UP001396334"/>
    </source>
</evidence>
<sequence length="104" mass="11783">MLFCITTRTNFGCLVLLGGKGSLLDIVYMEHIVDIYLHSYFSSRMLKVAGLAVLLQYNDDNRAVEVCIYQYCIELVVRQMPIKDSIDKIASIELLAYGLIVMRG</sequence>
<gene>
    <name evidence="1" type="ORF">V6N11_021432</name>
</gene>
<accession>A0ABR2A2Z4</accession>
<comment type="caution">
    <text evidence="1">The sequence shown here is derived from an EMBL/GenBank/DDBJ whole genome shotgun (WGS) entry which is preliminary data.</text>
</comment>